<evidence type="ECO:0000256" key="1">
    <source>
        <dbReference type="SAM" id="MobiDB-lite"/>
    </source>
</evidence>
<reference evidence="2 3" key="1">
    <citation type="journal article" date="2012" name="Science">
        <title>The Paleozoic origin of enzymatic lignin decomposition reconstructed from 31 fungal genomes.</title>
        <authorList>
            <person name="Floudas D."/>
            <person name="Binder M."/>
            <person name="Riley R."/>
            <person name="Barry K."/>
            <person name="Blanchette R.A."/>
            <person name="Henrissat B."/>
            <person name="Martinez A.T."/>
            <person name="Otillar R."/>
            <person name="Spatafora J.W."/>
            <person name="Yadav J.S."/>
            <person name="Aerts A."/>
            <person name="Benoit I."/>
            <person name="Boyd A."/>
            <person name="Carlson A."/>
            <person name="Copeland A."/>
            <person name="Coutinho P.M."/>
            <person name="de Vries R.P."/>
            <person name="Ferreira P."/>
            <person name="Findley K."/>
            <person name="Foster B."/>
            <person name="Gaskell J."/>
            <person name="Glotzer D."/>
            <person name="Gorecki P."/>
            <person name="Heitman J."/>
            <person name="Hesse C."/>
            <person name="Hori C."/>
            <person name="Igarashi K."/>
            <person name="Jurgens J.A."/>
            <person name="Kallen N."/>
            <person name="Kersten P."/>
            <person name="Kohler A."/>
            <person name="Kuees U."/>
            <person name="Kumar T.K.A."/>
            <person name="Kuo A."/>
            <person name="LaButti K."/>
            <person name="Larrondo L.F."/>
            <person name="Lindquist E."/>
            <person name="Ling A."/>
            <person name="Lombard V."/>
            <person name="Lucas S."/>
            <person name="Lundell T."/>
            <person name="Martin R."/>
            <person name="McLaughlin D.J."/>
            <person name="Morgenstern I."/>
            <person name="Morin E."/>
            <person name="Murat C."/>
            <person name="Nagy L.G."/>
            <person name="Nolan M."/>
            <person name="Ohm R.A."/>
            <person name="Patyshakuliyeva A."/>
            <person name="Rokas A."/>
            <person name="Ruiz-Duenas F.J."/>
            <person name="Sabat G."/>
            <person name="Salamov A."/>
            <person name="Samejima M."/>
            <person name="Schmutz J."/>
            <person name="Slot J.C."/>
            <person name="St John F."/>
            <person name="Stenlid J."/>
            <person name="Sun H."/>
            <person name="Sun S."/>
            <person name="Syed K."/>
            <person name="Tsang A."/>
            <person name="Wiebenga A."/>
            <person name="Young D."/>
            <person name="Pisabarro A."/>
            <person name="Eastwood D.C."/>
            <person name="Martin F."/>
            <person name="Cullen D."/>
            <person name="Grigoriev I.V."/>
            <person name="Hibbett D.S."/>
        </authorList>
    </citation>
    <scope>NUCLEOTIDE SEQUENCE</scope>
    <source>
        <strain evidence="3">FP-58527</strain>
    </source>
</reference>
<dbReference type="AlphaFoldDB" id="S8F3V0"/>
<dbReference type="InParanoid" id="S8F3V0"/>
<evidence type="ECO:0000313" key="3">
    <source>
        <dbReference type="Proteomes" id="UP000015241"/>
    </source>
</evidence>
<organism evidence="2 3">
    <name type="scientific">Fomitopsis schrenkii</name>
    <name type="common">Brown rot fungus</name>
    <dbReference type="NCBI Taxonomy" id="2126942"/>
    <lineage>
        <taxon>Eukaryota</taxon>
        <taxon>Fungi</taxon>
        <taxon>Dikarya</taxon>
        <taxon>Basidiomycota</taxon>
        <taxon>Agaricomycotina</taxon>
        <taxon>Agaricomycetes</taxon>
        <taxon>Polyporales</taxon>
        <taxon>Fomitopsis</taxon>
    </lineage>
</organism>
<proteinExistence type="predicted"/>
<keyword evidence="3" id="KW-1185">Reference proteome</keyword>
<evidence type="ECO:0000313" key="2">
    <source>
        <dbReference type="EMBL" id="EPS93624.1"/>
    </source>
</evidence>
<accession>S8F3V0</accession>
<protein>
    <submittedName>
        <fullName evidence="2">Uncharacterized protein</fullName>
    </submittedName>
</protein>
<dbReference type="Proteomes" id="UP000015241">
    <property type="component" value="Unassembled WGS sequence"/>
</dbReference>
<feature type="region of interest" description="Disordered" evidence="1">
    <location>
        <begin position="80"/>
        <end position="104"/>
    </location>
</feature>
<feature type="compositionally biased region" description="Polar residues" evidence="1">
    <location>
        <begin position="92"/>
        <end position="104"/>
    </location>
</feature>
<dbReference type="HOGENOM" id="CLU_2250210_0_0_1"/>
<sequence>MDELIEMEEIVDTDDGVRDNVTAGTGTSVEIGVGEGTLGGKEIVDGVGVIDSDGEDGTDVADSVLNSVIGVSRLIASSSVYGDPLGRRNDVSNDVSAPSGSASD</sequence>
<dbReference type="EMBL" id="KE504264">
    <property type="protein sequence ID" value="EPS93624.1"/>
    <property type="molecule type" value="Genomic_DNA"/>
</dbReference>
<name>S8F3V0_FOMSC</name>
<gene>
    <name evidence="2" type="ORF">FOMPIDRAFT_121426</name>
</gene>